<protein>
    <submittedName>
        <fullName evidence="4">Peptidoglycan/LPS O-acetylase OafA/YrhL</fullName>
    </submittedName>
</protein>
<comment type="caution">
    <text evidence="4">The sequence shown here is derived from an EMBL/GenBank/DDBJ whole genome shotgun (WGS) entry which is preliminary data.</text>
</comment>
<dbReference type="InterPro" id="IPR002656">
    <property type="entry name" value="Acyl_transf_3_dom"/>
</dbReference>
<feature type="domain" description="Acyltransferase 3" evidence="3">
    <location>
        <begin position="20"/>
        <end position="352"/>
    </location>
</feature>
<dbReference type="Pfam" id="PF01757">
    <property type="entry name" value="Acyl_transf_3"/>
    <property type="match status" value="1"/>
</dbReference>
<dbReference type="AlphaFoldDB" id="A0A7Y9DXN6"/>
<dbReference type="GO" id="GO:0016747">
    <property type="term" value="F:acyltransferase activity, transferring groups other than amino-acyl groups"/>
    <property type="evidence" value="ECO:0007669"/>
    <property type="project" value="InterPro"/>
</dbReference>
<dbReference type="PANTHER" id="PTHR23028">
    <property type="entry name" value="ACETYLTRANSFERASE"/>
    <property type="match status" value="1"/>
</dbReference>
<keyword evidence="2" id="KW-1133">Transmembrane helix</keyword>
<dbReference type="RefSeq" id="WP_179794914.1">
    <property type="nucleotide sequence ID" value="NZ_BAABHP010000014.1"/>
</dbReference>
<feature type="transmembrane region" description="Helical" evidence="2">
    <location>
        <begin position="211"/>
        <end position="232"/>
    </location>
</feature>
<accession>A0A7Y9DXN6</accession>
<sequence length="413" mass="44104">MPEQPRPAVGGAPTGLIPSLVGIRGYLSLVVVAVHLAPFAVAMVPVTAAFFLPVWHHGYVALDLFFVLSGFVISSGYARTFARWPGRATFGKFLWARLSRFYPVHLAVLAAMVAAVLVSRAVGREIPHGGNLTWDLLRQITLTSGWGGAHSLTWNGPVWSLSAEWACYLVLPLLLPLVQRLRTPAACLVGYLVACAIPLVVYSFIGFDDGTITYGMPLPRAFGAFLAGAALYQLTTVSTRIPAWLGRMTGALALVAFLAIVVASNLGVSTMFALPLIGLVVPALAQRRGLLDHALSTRTSMIGGEYSVALFLVHVPWILAASLLINPRTFPGPAWGALGIVLLVLGAFVLAWLAYVLVERPAQKWMRTLVKRAPGAPAKPVEERVEAAVEHPREGERAPSASAGGARQATDGR</sequence>
<keyword evidence="2" id="KW-0472">Membrane</keyword>
<feature type="transmembrane region" description="Helical" evidence="2">
    <location>
        <begin position="26"/>
        <end position="52"/>
    </location>
</feature>
<feature type="transmembrane region" description="Helical" evidence="2">
    <location>
        <begin position="306"/>
        <end position="325"/>
    </location>
</feature>
<gene>
    <name evidence="4" type="ORF">BJ983_003448</name>
</gene>
<feature type="transmembrane region" description="Helical" evidence="2">
    <location>
        <begin position="158"/>
        <end position="178"/>
    </location>
</feature>
<organism evidence="4 5">
    <name type="scientific">Actinomycetospora corticicola</name>
    <dbReference type="NCBI Taxonomy" id="663602"/>
    <lineage>
        <taxon>Bacteria</taxon>
        <taxon>Bacillati</taxon>
        <taxon>Actinomycetota</taxon>
        <taxon>Actinomycetes</taxon>
        <taxon>Pseudonocardiales</taxon>
        <taxon>Pseudonocardiaceae</taxon>
        <taxon>Actinomycetospora</taxon>
    </lineage>
</organism>
<name>A0A7Y9DXN6_9PSEU</name>
<feature type="transmembrane region" description="Helical" evidence="2">
    <location>
        <begin position="58"/>
        <end position="80"/>
    </location>
</feature>
<evidence type="ECO:0000256" key="1">
    <source>
        <dbReference type="SAM" id="MobiDB-lite"/>
    </source>
</evidence>
<dbReference type="PANTHER" id="PTHR23028:SF53">
    <property type="entry name" value="ACYL_TRANSF_3 DOMAIN-CONTAINING PROTEIN"/>
    <property type="match status" value="1"/>
</dbReference>
<feature type="compositionally biased region" description="Basic and acidic residues" evidence="1">
    <location>
        <begin position="380"/>
        <end position="397"/>
    </location>
</feature>
<feature type="transmembrane region" description="Helical" evidence="2">
    <location>
        <begin position="268"/>
        <end position="285"/>
    </location>
</feature>
<dbReference type="EMBL" id="JACCBN010000001">
    <property type="protein sequence ID" value="NYD37346.1"/>
    <property type="molecule type" value="Genomic_DNA"/>
</dbReference>
<feature type="transmembrane region" description="Helical" evidence="2">
    <location>
        <begin position="185"/>
        <end position="205"/>
    </location>
</feature>
<feature type="transmembrane region" description="Helical" evidence="2">
    <location>
        <begin position="101"/>
        <end position="122"/>
    </location>
</feature>
<reference evidence="4 5" key="1">
    <citation type="submission" date="2020-07" db="EMBL/GenBank/DDBJ databases">
        <title>Sequencing the genomes of 1000 actinobacteria strains.</title>
        <authorList>
            <person name="Klenk H.-P."/>
        </authorList>
    </citation>
    <scope>NUCLEOTIDE SEQUENCE [LARGE SCALE GENOMIC DNA]</scope>
    <source>
        <strain evidence="4 5">DSM 45772</strain>
    </source>
</reference>
<feature type="region of interest" description="Disordered" evidence="1">
    <location>
        <begin position="374"/>
        <end position="413"/>
    </location>
</feature>
<evidence type="ECO:0000259" key="3">
    <source>
        <dbReference type="Pfam" id="PF01757"/>
    </source>
</evidence>
<evidence type="ECO:0000313" key="5">
    <source>
        <dbReference type="Proteomes" id="UP000535890"/>
    </source>
</evidence>
<evidence type="ECO:0000313" key="4">
    <source>
        <dbReference type="EMBL" id="NYD37346.1"/>
    </source>
</evidence>
<dbReference type="GO" id="GO:0016020">
    <property type="term" value="C:membrane"/>
    <property type="evidence" value="ECO:0007669"/>
    <property type="project" value="TreeGrafter"/>
</dbReference>
<dbReference type="GO" id="GO:0000271">
    <property type="term" value="P:polysaccharide biosynthetic process"/>
    <property type="evidence" value="ECO:0007669"/>
    <property type="project" value="TreeGrafter"/>
</dbReference>
<dbReference type="InterPro" id="IPR050879">
    <property type="entry name" value="Acyltransferase_3"/>
</dbReference>
<proteinExistence type="predicted"/>
<keyword evidence="5" id="KW-1185">Reference proteome</keyword>
<dbReference type="Proteomes" id="UP000535890">
    <property type="component" value="Unassembled WGS sequence"/>
</dbReference>
<feature type="transmembrane region" description="Helical" evidence="2">
    <location>
        <begin position="337"/>
        <end position="358"/>
    </location>
</feature>
<feature type="transmembrane region" description="Helical" evidence="2">
    <location>
        <begin position="244"/>
        <end position="262"/>
    </location>
</feature>
<evidence type="ECO:0000256" key="2">
    <source>
        <dbReference type="SAM" id="Phobius"/>
    </source>
</evidence>
<keyword evidence="2" id="KW-0812">Transmembrane</keyword>